<protein>
    <submittedName>
        <fullName evidence="1">Uncharacterized protein</fullName>
    </submittedName>
</protein>
<evidence type="ECO:0000313" key="1">
    <source>
        <dbReference type="EMBL" id="KAI8420738.1"/>
    </source>
</evidence>
<dbReference type="EMBL" id="CM046113">
    <property type="protein sequence ID" value="KAI8420738.1"/>
    <property type="molecule type" value="Genomic_DNA"/>
</dbReference>
<dbReference type="Proteomes" id="UP001064048">
    <property type="component" value="Chromosome 13"/>
</dbReference>
<sequence length="379" mass="42399">MASIKNDSIDYTLDASNGKHDVLTDVTCSFDSTVIKPAANITNLEEALLNYQDWMDQKTNRPRLNPQVPNYLMNINKDPRLLPSTSTSTVNVDPVPNVQEKGVLCIPGCSHKSIQVKPTMVNRLVGARIFRKRKLLHSFEEESSEGHDPSTVGSTTEFSENESSSNLPIQKSLAGRQVIYWPTALNIKRNLPTAFTTSKEYANVQAIIDCFEIEIEKPKKPVDQALTWSQYKNCNTIKYLISATPDGFINFVSEGYGGRISDMYLVEQSGYLEIIPANATILADRGFKHLESHLVKKSVKVLRPPSVLKGTKMTKAEVIDSKILASLRIHIERVIRRVRLIKMLKPHAVVNNKLLNILDDAVVVACGLINLQSPVIRKY</sequence>
<accession>A0ACC0J9E2</accession>
<gene>
    <name evidence="1" type="ORF">MSG28_007961</name>
</gene>
<organism evidence="1 2">
    <name type="scientific">Choristoneura fumiferana</name>
    <name type="common">Spruce budworm moth</name>
    <name type="synonym">Archips fumiferana</name>
    <dbReference type="NCBI Taxonomy" id="7141"/>
    <lineage>
        <taxon>Eukaryota</taxon>
        <taxon>Metazoa</taxon>
        <taxon>Ecdysozoa</taxon>
        <taxon>Arthropoda</taxon>
        <taxon>Hexapoda</taxon>
        <taxon>Insecta</taxon>
        <taxon>Pterygota</taxon>
        <taxon>Neoptera</taxon>
        <taxon>Endopterygota</taxon>
        <taxon>Lepidoptera</taxon>
        <taxon>Glossata</taxon>
        <taxon>Ditrysia</taxon>
        <taxon>Tortricoidea</taxon>
        <taxon>Tortricidae</taxon>
        <taxon>Tortricinae</taxon>
        <taxon>Choristoneura</taxon>
    </lineage>
</organism>
<evidence type="ECO:0000313" key="2">
    <source>
        <dbReference type="Proteomes" id="UP001064048"/>
    </source>
</evidence>
<proteinExistence type="predicted"/>
<keyword evidence="2" id="KW-1185">Reference proteome</keyword>
<reference evidence="1 2" key="1">
    <citation type="journal article" date="2022" name="Genome Biol. Evol.">
        <title>The Spruce Budworm Genome: Reconstructing the Evolutionary History of Antifreeze Proteins.</title>
        <authorList>
            <person name="Beliveau C."/>
            <person name="Gagne P."/>
            <person name="Picq S."/>
            <person name="Vernygora O."/>
            <person name="Keeling C.I."/>
            <person name="Pinkney K."/>
            <person name="Doucet D."/>
            <person name="Wen F."/>
            <person name="Johnston J.S."/>
            <person name="Maaroufi H."/>
            <person name="Boyle B."/>
            <person name="Laroche J."/>
            <person name="Dewar K."/>
            <person name="Juretic N."/>
            <person name="Blackburn G."/>
            <person name="Nisole A."/>
            <person name="Brunet B."/>
            <person name="Brandao M."/>
            <person name="Lumley L."/>
            <person name="Duan J."/>
            <person name="Quan G."/>
            <person name="Lucarotti C.J."/>
            <person name="Roe A.D."/>
            <person name="Sperling F.A.H."/>
            <person name="Levesque R.C."/>
            <person name="Cusson M."/>
        </authorList>
    </citation>
    <scope>NUCLEOTIDE SEQUENCE [LARGE SCALE GENOMIC DNA]</scope>
    <source>
        <strain evidence="1">Glfc:IPQL:Cfum</strain>
    </source>
</reference>
<comment type="caution">
    <text evidence="1">The sequence shown here is derived from an EMBL/GenBank/DDBJ whole genome shotgun (WGS) entry which is preliminary data.</text>
</comment>
<name>A0ACC0J9E2_CHOFU</name>